<dbReference type="InterPro" id="IPR001431">
    <property type="entry name" value="Pept_M16_Zn_BS"/>
</dbReference>
<evidence type="ECO:0000256" key="3">
    <source>
        <dbReference type="ARBA" id="ARBA00022670"/>
    </source>
</evidence>
<evidence type="ECO:0000256" key="1">
    <source>
        <dbReference type="ARBA" id="ARBA00001947"/>
    </source>
</evidence>
<evidence type="ECO:0000256" key="8">
    <source>
        <dbReference type="RuleBase" id="RU004447"/>
    </source>
</evidence>
<evidence type="ECO:0000259" key="11">
    <source>
        <dbReference type="Pfam" id="PF16187"/>
    </source>
</evidence>
<feature type="domain" description="Peptidase M16 middle/third" evidence="11">
    <location>
        <begin position="350"/>
        <end position="647"/>
    </location>
</feature>
<dbReference type="Pfam" id="PF22456">
    <property type="entry name" value="PqqF-like_C_4"/>
    <property type="match status" value="1"/>
</dbReference>
<keyword evidence="6" id="KW-0862">Zinc</keyword>
<dbReference type="GO" id="GO:0004222">
    <property type="term" value="F:metalloendopeptidase activity"/>
    <property type="evidence" value="ECO:0007669"/>
    <property type="project" value="InterPro"/>
</dbReference>
<dbReference type="InterPro" id="IPR007863">
    <property type="entry name" value="Peptidase_M16_C"/>
</dbReference>
<dbReference type="GO" id="GO:0046872">
    <property type="term" value="F:metal ion binding"/>
    <property type="evidence" value="ECO:0007669"/>
    <property type="project" value="UniProtKB-KW"/>
</dbReference>
<dbReference type="Pfam" id="PF00675">
    <property type="entry name" value="Peptidase_M16"/>
    <property type="match status" value="1"/>
</dbReference>
<evidence type="ECO:0000259" key="10">
    <source>
        <dbReference type="Pfam" id="PF05193"/>
    </source>
</evidence>
<organism evidence="13">
    <name type="scientific">Mimivirus LCMiAC02</name>
    <dbReference type="NCBI Taxonomy" id="2506609"/>
    <lineage>
        <taxon>Viruses</taxon>
        <taxon>Varidnaviria</taxon>
        <taxon>Bamfordvirae</taxon>
        <taxon>Nucleocytoviricota</taxon>
        <taxon>Megaviricetes</taxon>
        <taxon>Imitervirales</taxon>
        <taxon>Mimiviridae</taxon>
        <taxon>Klosneuvirinae</taxon>
    </lineage>
</organism>
<evidence type="ECO:0000256" key="5">
    <source>
        <dbReference type="ARBA" id="ARBA00022801"/>
    </source>
</evidence>
<dbReference type="Gene3D" id="3.30.830.10">
    <property type="entry name" value="Metalloenzyme, LuxS/M16 peptidase-like"/>
    <property type="match status" value="4"/>
</dbReference>
<dbReference type="InterPro" id="IPR032632">
    <property type="entry name" value="Peptidase_M16_M"/>
</dbReference>
<feature type="domain" description="Peptidase M16 N-terminal" evidence="9">
    <location>
        <begin position="3"/>
        <end position="133"/>
    </location>
</feature>
<dbReference type="GO" id="GO:0043171">
    <property type="term" value="P:peptide catabolic process"/>
    <property type="evidence" value="ECO:0007669"/>
    <property type="project" value="TreeGrafter"/>
</dbReference>
<feature type="domain" description="Peptidase M16 C-terminal" evidence="10">
    <location>
        <begin position="160"/>
        <end position="345"/>
    </location>
</feature>
<feature type="domain" description="Coenzyme PQQ synthesis protein F-like C-terminal lobe" evidence="12">
    <location>
        <begin position="799"/>
        <end position="900"/>
    </location>
</feature>
<dbReference type="Pfam" id="PF16187">
    <property type="entry name" value="Peptidase_M16_M"/>
    <property type="match status" value="1"/>
</dbReference>
<dbReference type="InterPro" id="IPR011249">
    <property type="entry name" value="Metalloenz_LuxS/M16"/>
</dbReference>
<evidence type="ECO:0000259" key="9">
    <source>
        <dbReference type="Pfam" id="PF00675"/>
    </source>
</evidence>
<comment type="similarity">
    <text evidence="2 8">Belongs to the peptidase M16 family.</text>
</comment>
<sequence length="963" mass="113826">MEILLISDPNTDIAAASMLVNVGHYYDPHEYLGLAHFLEHMLFMGTSKYKDENYYFKFLNDHGGSSNAHTTAEVTNYFFDVNTDNFAKSLEIFSRFFIDPLFKKDTIEKEINAVDAEHSKNISSDDWRTSRVLSTVSRKEHPFYKFSAGNKNTLDTESVRDAMIKFYNKYYSANLMKFAMIWNEPIDICENLVTKLFKDIKNNNTDKIVYNKQPFNTYNTQDNALCHCLLKIYPVSNIDKLDIHWQLPNIKKYFKHKPIEYISNLLGHEGDGSIYCVLKDKGLINSISVGFSVKDNSMYMLTMTIELTNLGYTYIPSIIDTIYQYIDIINKNGIKQWLYNEYKQINHIAFEHIDKFNPIDYVVALTTNMTEYPIQYVVNAPFIYNNFSDETFNIIKECLTYLQKKNSIVAIMSKKLKKYTTKKEKYFNALYLDTFNPITYNTGDNEFHYINSYSSLHLPTKNVYVPKNIPNDNIYPRHIVSRLQDYPRRLQDYPIKLNNKHIDAWYKKDNKFNKPKISITINIYNNKIFKNVTNLAIFILYINVFLHTNKSDMYYMNMADTLCNITLLEDSIQIYIDTYNDIVHNVVDKFINSFFSFTINKKNFDIIKEEYKKLLQNTVYNPPYILSSVYLKEKIYHKYYTYIEQLNVLNNLKYDQLYNVRNWCCHNNKKIKCLIYGNLDINTAYNILHKFKKFNLNRTLVTPFKYPNNIDGINYGEIELYMRNSYNSIENDSVIQLFYEIGHTKPLTPGRGTFSFSERADIPLALGRVFGKADIPLALGRVFGKADIQIKKYIMLLIINKLTNERFFNELRTNEQTGYIVKSIFNIMGNRILPLHGISFIIQSSKIEPYLLRKKIKSFVINTGKYIKELSQSEYDKYIFTIISEINRKDNNRVDEFNRYYDEIIRERYAFDIQTHYTNALKTLSKNELYDFYYKHFINKTTRKIRIVELYGKTSKLFLTKKN</sequence>
<dbReference type="FunFam" id="3.30.830.10:FF:000005">
    <property type="entry name" value="nardilysin isoform X1"/>
    <property type="match status" value="1"/>
</dbReference>
<dbReference type="PROSITE" id="PS00143">
    <property type="entry name" value="INSULINASE"/>
    <property type="match status" value="1"/>
</dbReference>
<dbReference type="PANTHER" id="PTHR43690:SF18">
    <property type="entry name" value="INSULIN-DEGRADING ENZYME-RELATED"/>
    <property type="match status" value="1"/>
</dbReference>
<dbReference type="InterPro" id="IPR011765">
    <property type="entry name" value="Pept_M16_N"/>
</dbReference>
<keyword evidence="5" id="KW-0378">Hydrolase</keyword>
<keyword evidence="4" id="KW-0479">Metal-binding</keyword>
<evidence type="ECO:0000256" key="4">
    <source>
        <dbReference type="ARBA" id="ARBA00022723"/>
    </source>
</evidence>
<evidence type="ECO:0000313" key="13">
    <source>
        <dbReference type="EMBL" id="QBK89029.1"/>
    </source>
</evidence>
<accession>A0A481Z0T0</accession>
<dbReference type="FunFam" id="3.30.830.10:FF:000012">
    <property type="entry name" value="Protease 3"/>
    <property type="match status" value="1"/>
</dbReference>
<evidence type="ECO:0000256" key="6">
    <source>
        <dbReference type="ARBA" id="ARBA00022833"/>
    </source>
</evidence>
<protein>
    <submittedName>
        <fullName evidence="13">Insulinase</fullName>
    </submittedName>
</protein>
<evidence type="ECO:0000259" key="12">
    <source>
        <dbReference type="Pfam" id="PF22456"/>
    </source>
</evidence>
<keyword evidence="3" id="KW-0645">Protease</keyword>
<dbReference type="GO" id="GO:0051603">
    <property type="term" value="P:proteolysis involved in protein catabolic process"/>
    <property type="evidence" value="ECO:0007669"/>
    <property type="project" value="TreeGrafter"/>
</dbReference>
<keyword evidence="7" id="KW-0482">Metalloprotease</keyword>
<dbReference type="PANTHER" id="PTHR43690">
    <property type="entry name" value="NARDILYSIN"/>
    <property type="match status" value="1"/>
</dbReference>
<proteinExistence type="inferred from homology"/>
<reference evidence="13" key="1">
    <citation type="journal article" date="2019" name="MBio">
        <title>Virus Genomes from Deep Sea Sediments Expand the Ocean Megavirome and Support Independent Origins of Viral Gigantism.</title>
        <authorList>
            <person name="Backstrom D."/>
            <person name="Yutin N."/>
            <person name="Jorgensen S.L."/>
            <person name="Dharamshi J."/>
            <person name="Homa F."/>
            <person name="Zaremba-Niedwiedzka K."/>
            <person name="Spang A."/>
            <person name="Wolf Y.I."/>
            <person name="Koonin E.V."/>
            <person name="Ettema T.J."/>
        </authorList>
    </citation>
    <scope>NUCLEOTIDE SEQUENCE</scope>
</reference>
<name>A0A481Z0T0_9VIRU</name>
<evidence type="ECO:0000256" key="2">
    <source>
        <dbReference type="ARBA" id="ARBA00007261"/>
    </source>
</evidence>
<evidence type="ECO:0000256" key="7">
    <source>
        <dbReference type="ARBA" id="ARBA00023049"/>
    </source>
</evidence>
<gene>
    <name evidence="13" type="ORF">LCMiAC02_01220</name>
</gene>
<dbReference type="InterPro" id="IPR054734">
    <property type="entry name" value="PqqF-like_C_4"/>
</dbReference>
<dbReference type="SUPFAM" id="SSF63411">
    <property type="entry name" value="LuxS/MPP-like metallohydrolase"/>
    <property type="match status" value="4"/>
</dbReference>
<dbReference type="Pfam" id="PF05193">
    <property type="entry name" value="Peptidase_M16_C"/>
    <property type="match status" value="1"/>
</dbReference>
<comment type="cofactor">
    <cofactor evidence="1">
        <name>Zn(2+)</name>
        <dbReference type="ChEBI" id="CHEBI:29105"/>
    </cofactor>
</comment>
<dbReference type="EMBL" id="MK500407">
    <property type="protein sequence ID" value="QBK89029.1"/>
    <property type="molecule type" value="Genomic_DNA"/>
</dbReference>
<dbReference type="InterPro" id="IPR050626">
    <property type="entry name" value="Peptidase_M16"/>
</dbReference>